<dbReference type="PANTHER" id="PTHR20544:SF0">
    <property type="entry name" value="NUCLEOPROTEIN TPR_MLP1 DOMAIN-CONTAINING PROTEIN"/>
    <property type="match status" value="1"/>
</dbReference>
<evidence type="ECO:0000256" key="3">
    <source>
        <dbReference type="ARBA" id="ARBA00023212"/>
    </source>
</evidence>
<dbReference type="EMBL" id="HBUF01065027">
    <property type="protein sequence ID" value="CAG6627316.1"/>
    <property type="molecule type" value="Transcribed_RNA"/>
</dbReference>
<dbReference type="InterPro" id="IPR051877">
    <property type="entry name" value="Centriole_BasalBody_StrucProt"/>
</dbReference>
<proteinExistence type="inferred from homology"/>
<dbReference type="PANTHER" id="PTHR20544">
    <property type="entry name" value="CENTROSOMAL PROTEIN CEP135"/>
    <property type="match status" value="1"/>
</dbReference>
<dbReference type="EMBL" id="HBUF01065028">
    <property type="protein sequence ID" value="CAG6627317.1"/>
    <property type="molecule type" value="Transcribed_RNA"/>
</dbReference>
<keyword evidence="3" id="KW-0206">Cytoskeleton</keyword>
<organism evidence="6">
    <name type="scientific">Cacopsylla melanoneura</name>
    <dbReference type="NCBI Taxonomy" id="428564"/>
    <lineage>
        <taxon>Eukaryota</taxon>
        <taxon>Metazoa</taxon>
        <taxon>Ecdysozoa</taxon>
        <taxon>Arthropoda</taxon>
        <taxon>Hexapoda</taxon>
        <taxon>Insecta</taxon>
        <taxon>Pterygota</taxon>
        <taxon>Neoptera</taxon>
        <taxon>Paraneoptera</taxon>
        <taxon>Hemiptera</taxon>
        <taxon>Sternorrhyncha</taxon>
        <taxon>Psylloidea</taxon>
        <taxon>Psyllidae</taxon>
        <taxon>Psyllinae</taxon>
        <taxon>Cacopsylla</taxon>
    </lineage>
</organism>
<keyword evidence="5" id="KW-0175">Coiled coil</keyword>
<feature type="coiled-coil region" evidence="5">
    <location>
        <begin position="8"/>
        <end position="42"/>
    </location>
</feature>
<evidence type="ECO:0000313" key="6">
    <source>
        <dbReference type="EMBL" id="CAG6627317.1"/>
    </source>
</evidence>
<reference evidence="6" key="1">
    <citation type="submission" date="2021-05" db="EMBL/GenBank/DDBJ databases">
        <authorList>
            <person name="Alioto T."/>
            <person name="Alioto T."/>
            <person name="Gomez Garrido J."/>
        </authorList>
    </citation>
    <scope>NUCLEOTIDE SEQUENCE</scope>
</reference>
<comment type="subcellular location">
    <subcellularLocation>
        <location evidence="1">Cytoplasm</location>
        <location evidence="1">Cytoskeleton</location>
        <location evidence="1">Microtubule organizing center</location>
        <location evidence="1">Centrosome</location>
        <location evidence="1">Centriole</location>
    </subcellularLocation>
</comment>
<accession>A0A8D8VKB1</accession>
<feature type="coiled-coil region" evidence="5">
    <location>
        <begin position="218"/>
        <end position="294"/>
    </location>
</feature>
<comment type="similarity">
    <text evidence="4">Belongs to the CEP135/TSGA10 family.</text>
</comment>
<name>A0A8D8VKB1_9HEMI</name>
<evidence type="ECO:0000256" key="4">
    <source>
        <dbReference type="ARBA" id="ARBA00038123"/>
    </source>
</evidence>
<feature type="coiled-coil region" evidence="5">
    <location>
        <begin position="92"/>
        <end position="133"/>
    </location>
</feature>
<evidence type="ECO:0000256" key="1">
    <source>
        <dbReference type="ARBA" id="ARBA00004114"/>
    </source>
</evidence>
<evidence type="ECO:0000256" key="2">
    <source>
        <dbReference type="ARBA" id="ARBA00022490"/>
    </source>
</evidence>
<dbReference type="AlphaFoldDB" id="A0A8D8VKB1"/>
<evidence type="ECO:0000256" key="5">
    <source>
        <dbReference type="SAM" id="Coils"/>
    </source>
</evidence>
<dbReference type="GO" id="GO:0005814">
    <property type="term" value="C:centriole"/>
    <property type="evidence" value="ECO:0007669"/>
    <property type="project" value="UniProtKB-SubCell"/>
</dbReference>
<keyword evidence="2" id="KW-0963">Cytoplasm</keyword>
<protein>
    <submittedName>
        <fullName evidence="6">Uncharacterized protein</fullName>
    </submittedName>
</protein>
<sequence>MSMISSDMDSLTAIIRELESERNAALNNNKALQSELYRLTQESVQNKRYWDSAKDEVVDLKQTLQHYYSEVQHLQDMNQKKDEDRIELIGHIRFMNQEKTEMESVNEKLNRDVRTGREHLAEAEKEILRLQRAIQDKDYGVKLMEDKIQEMSHVMGELESAHVRTQQDKHLLAEQLAQCKNSLQMSLMHEESLRHQLASLENCKLSVDNELEERKLVIVSLHEELSREKGNVDNLEKALRQIRSDMNAACIGHQKKEEEITCLHERIRDLTGKLNQRQDEQEAIRRNVEDIRQEVISIKRNENTNNTIRTYETSCGDQTPPHPRNYRIDQQATDNVHNGGMGSKTETKFVRDYMALRCKYLTPFVKKSNSFFGSIRPKESDQRGVDHISDIVSTSPVLNKYTANKFYAARRQSKYERKM</sequence>